<evidence type="ECO:0000313" key="2">
    <source>
        <dbReference type="EMBL" id="POP48900.1"/>
    </source>
</evidence>
<organism evidence="2 4">
    <name type="scientific">Superficieibacter electus</name>
    <dbReference type="NCBI Taxonomy" id="2022662"/>
    <lineage>
        <taxon>Bacteria</taxon>
        <taxon>Pseudomonadati</taxon>
        <taxon>Pseudomonadota</taxon>
        <taxon>Gammaproteobacteria</taxon>
        <taxon>Enterobacterales</taxon>
        <taxon>Enterobacteriaceae</taxon>
        <taxon>Superficieibacter</taxon>
    </lineage>
</organism>
<accession>A0A2P5GQS5</accession>
<dbReference type="InterPro" id="IPR007729">
    <property type="entry name" value="DGOK"/>
</dbReference>
<dbReference type="Proteomes" id="UP000237073">
    <property type="component" value="Unassembled WGS sequence"/>
</dbReference>
<dbReference type="InterPro" id="IPR042257">
    <property type="entry name" value="DGOK_C"/>
</dbReference>
<dbReference type="OrthoDB" id="256574at2"/>
<dbReference type="AlphaFoldDB" id="A0A2P5GQS5"/>
<dbReference type="EC" id="2.7.1.58" evidence="2"/>
<dbReference type="EMBL" id="PQGE01000014">
    <property type="protein sequence ID" value="POP43384.1"/>
    <property type="molecule type" value="Genomic_DNA"/>
</dbReference>
<proteinExistence type="predicted"/>
<keyword evidence="3" id="KW-1185">Reference proteome</keyword>
<dbReference type="Gene3D" id="3.30.420.300">
    <property type="entry name" value="2-keto-3-deoxy-galactonokinase, substrate binding domain"/>
    <property type="match status" value="1"/>
</dbReference>
<dbReference type="EMBL" id="PQGD01000007">
    <property type="protein sequence ID" value="POP48900.1"/>
    <property type="molecule type" value="Genomic_DNA"/>
</dbReference>
<name>A0A2P5GQS5_9ENTR</name>
<dbReference type="InterPro" id="IPR042258">
    <property type="entry name" value="DGOK_N"/>
</dbReference>
<dbReference type="Pfam" id="PF05035">
    <property type="entry name" value="DGOK"/>
    <property type="match status" value="1"/>
</dbReference>
<evidence type="ECO:0000313" key="1">
    <source>
        <dbReference type="EMBL" id="POP43384.1"/>
    </source>
</evidence>
<dbReference type="GO" id="GO:0034194">
    <property type="term" value="P:D-galactonate catabolic process"/>
    <property type="evidence" value="ECO:0007669"/>
    <property type="project" value="InterPro"/>
</dbReference>
<evidence type="ECO:0000313" key="4">
    <source>
        <dbReference type="Proteomes" id="UP000247005"/>
    </source>
</evidence>
<keyword evidence="2" id="KW-0418">Kinase</keyword>
<protein>
    <submittedName>
        <fullName evidence="2">2-oxo-3-deoxygalactonate kinase</fullName>
        <ecNumber evidence="2">2.7.1.58</ecNumber>
    </submittedName>
</protein>
<dbReference type="RefSeq" id="WP_103677077.1">
    <property type="nucleotide sequence ID" value="NZ_PQGD01000007.1"/>
</dbReference>
<gene>
    <name evidence="2" type="ORF">CHU32_09905</name>
    <name evidence="1" type="ORF">CHU33_16020</name>
</gene>
<sequence length="294" mass="32267">MTENYIAVDWGSTHLRAWHVREGICVDSRQKEAGITRLAGRHPGEILNEITDGWQASPTPVVMAGMIGSQQGWKNVPYLPCPLPLGNLAHHLCPVGDDVWIVPGVSIDNEDGCNIMRGEETQLAGAWQLAPASLYILPGTHCKWAQVDHGCLTGFKTVMTGELHHLLMTHSLISKALPPQMTDRHAFMAGLEHGLNDTELLPHLFDIRAAWVLGKLAQEVVSERLSGLLIGAEIAQMQRIYRTDSGQRIVIVGGEQLAMRYHTALSQIDIDAEIVSGEAAFQQGIRSIINARRS</sequence>
<comment type="caution">
    <text evidence="2">The sequence shown here is derived from an EMBL/GenBank/DDBJ whole genome shotgun (WGS) entry which is preliminary data.</text>
</comment>
<keyword evidence="2" id="KW-0808">Transferase</keyword>
<dbReference type="CDD" id="cd24012">
    <property type="entry name" value="ASKHA_NBD_KDGal-kinase"/>
    <property type="match status" value="1"/>
</dbReference>
<dbReference type="Proteomes" id="UP000247005">
    <property type="component" value="Unassembled WGS sequence"/>
</dbReference>
<evidence type="ECO:0000313" key="3">
    <source>
        <dbReference type="Proteomes" id="UP000237073"/>
    </source>
</evidence>
<dbReference type="GO" id="GO:0008671">
    <property type="term" value="F:2-dehydro-3-deoxygalactonokinase activity"/>
    <property type="evidence" value="ECO:0007669"/>
    <property type="project" value="UniProtKB-EC"/>
</dbReference>
<reference evidence="3 4" key="1">
    <citation type="submission" date="2018-01" db="EMBL/GenBank/DDBJ databases">
        <title>Superficieibacter electus gen. nov., sp. nov., an extended-spectrum beta-lactamase possessing member of the Enterobacteriaceae family, isolated from intensive care unit surfaces.</title>
        <authorList>
            <person name="Potter R.F."/>
            <person name="D'Souza A.W."/>
        </authorList>
    </citation>
    <scope>NUCLEOTIDE SEQUENCE [LARGE SCALE GENOMIC DNA]</scope>
    <source>
        <strain evidence="2 4">BP-1</strain>
        <strain evidence="1 3">BP-2</strain>
    </source>
</reference>
<dbReference type="Gene3D" id="3.30.420.310">
    <property type="entry name" value="2-keto-3-deoxy-galactonokinase, C-terminal domain"/>
    <property type="match status" value="1"/>
</dbReference>